<organism evidence="6 7">
    <name type="scientific">Komagataeibacter swingsii</name>
    <dbReference type="NCBI Taxonomy" id="215220"/>
    <lineage>
        <taxon>Bacteria</taxon>
        <taxon>Pseudomonadati</taxon>
        <taxon>Pseudomonadota</taxon>
        <taxon>Alphaproteobacteria</taxon>
        <taxon>Acetobacterales</taxon>
        <taxon>Acetobacteraceae</taxon>
        <taxon>Komagataeibacter</taxon>
    </lineage>
</organism>
<dbReference type="InterPro" id="IPR036388">
    <property type="entry name" value="WH-like_DNA-bd_sf"/>
</dbReference>
<dbReference type="PANTHER" id="PTHR30579">
    <property type="entry name" value="TRANSCRIPTIONAL REGULATOR"/>
    <property type="match status" value="1"/>
</dbReference>
<dbReference type="InterPro" id="IPR036390">
    <property type="entry name" value="WH_DNA-bd_sf"/>
</dbReference>
<evidence type="ECO:0000256" key="4">
    <source>
        <dbReference type="ARBA" id="ARBA00023163"/>
    </source>
</evidence>
<dbReference type="RefSeq" id="WP_110557875.1">
    <property type="nucleotide sequence ID" value="NZ_NKUB01000044.1"/>
</dbReference>
<dbReference type="SUPFAM" id="SSF53850">
    <property type="entry name" value="Periplasmic binding protein-like II"/>
    <property type="match status" value="1"/>
</dbReference>
<dbReference type="GO" id="GO:0003677">
    <property type="term" value="F:DNA binding"/>
    <property type="evidence" value="ECO:0007669"/>
    <property type="project" value="UniProtKB-KW"/>
</dbReference>
<comment type="similarity">
    <text evidence="1">Belongs to the LysR transcriptional regulatory family.</text>
</comment>
<dbReference type="PRINTS" id="PR00039">
    <property type="entry name" value="HTHLYSR"/>
</dbReference>
<evidence type="ECO:0000259" key="5">
    <source>
        <dbReference type="PROSITE" id="PS50931"/>
    </source>
</evidence>
<evidence type="ECO:0000313" key="7">
    <source>
        <dbReference type="Proteomes" id="UP000247371"/>
    </source>
</evidence>
<proteinExistence type="inferred from homology"/>
<comment type="caution">
    <text evidence="6">The sequence shown here is derived from an EMBL/GenBank/DDBJ whole genome shotgun (WGS) entry which is preliminary data.</text>
</comment>
<gene>
    <name evidence="6" type="ORF">CFR76_16135</name>
</gene>
<dbReference type="InterPro" id="IPR005119">
    <property type="entry name" value="LysR_subst-bd"/>
</dbReference>
<evidence type="ECO:0000313" key="6">
    <source>
        <dbReference type="EMBL" id="PYD68250.1"/>
    </source>
</evidence>
<evidence type="ECO:0000256" key="1">
    <source>
        <dbReference type="ARBA" id="ARBA00009437"/>
    </source>
</evidence>
<dbReference type="Proteomes" id="UP000247371">
    <property type="component" value="Unassembled WGS sequence"/>
</dbReference>
<keyword evidence="2" id="KW-0805">Transcription regulation</keyword>
<dbReference type="PROSITE" id="PS50931">
    <property type="entry name" value="HTH_LYSR"/>
    <property type="match status" value="1"/>
</dbReference>
<dbReference type="EMBL" id="NKUB01000044">
    <property type="protein sequence ID" value="PYD68250.1"/>
    <property type="molecule type" value="Genomic_DNA"/>
</dbReference>
<dbReference type="Gene3D" id="3.40.190.10">
    <property type="entry name" value="Periplasmic binding protein-like II"/>
    <property type="match status" value="2"/>
</dbReference>
<reference evidence="6 7" key="1">
    <citation type="submission" date="2017-07" db="EMBL/GenBank/DDBJ databases">
        <title>A draft genome sequence of Komagataeibacter swingsii LMG 22125.</title>
        <authorList>
            <person name="Skraban J."/>
            <person name="Cleenwerck I."/>
            <person name="Vandamme P."/>
            <person name="Trcek J."/>
        </authorList>
    </citation>
    <scope>NUCLEOTIDE SEQUENCE [LARGE SCALE GENOMIC DNA]</scope>
    <source>
        <strain evidence="6 7">LMG 22125</strain>
    </source>
</reference>
<dbReference type="FunFam" id="1.10.10.10:FF:000001">
    <property type="entry name" value="LysR family transcriptional regulator"/>
    <property type="match status" value="1"/>
</dbReference>
<keyword evidence="7" id="KW-1185">Reference proteome</keyword>
<dbReference type="Pfam" id="PF03466">
    <property type="entry name" value="LysR_substrate"/>
    <property type="match status" value="1"/>
</dbReference>
<keyword evidence="4" id="KW-0804">Transcription</keyword>
<evidence type="ECO:0000256" key="3">
    <source>
        <dbReference type="ARBA" id="ARBA00023125"/>
    </source>
</evidence>
<dbReference type="Pfam" id="PF00126">
    <property type="entry name" value="HTH_1"/>
    <property type="match status" value="1"/>
</dbReference>
<dbReference type="GO" id="GO:0003700">
    <property type="term" value="F:DNA-binding transcription factor activity"/>
    <property type="evidence" value="ECO:0007669"/>
    <property type="project" value="InterPro"/>
</dbReference>
<keyword evidence="3" id="KW-0238">DNA-binding</keyword>
<accession>A0A2V4R7K8</accession>
<sequence>MDSMKDLDPQLLRSFLSVAETLHFTSAAKRLGLGQSTLSQHVNKLEQIVNRSLLIRSTKQVELTADGQVMIALARDILSAQDRALTYFDRTVVRGYIKLGISEDLALTRLPEILGLFREKYPKVDVHLRVGLSASLQIALDAGDLDLLCTKRRVGDTRGITIWREPLSWFGNSFDIGAAIPIVVFPEDAITRKIAIETLNRARIPWYVAFSSENLAALFAAVRAGYGITAQSSFLEKYDPSLVSTGDLPSLPEVDFIIIGKTEKLEGPVKSLADTIASYARQIVPRRAISEN</sequence>
<dbReference type="InterPro" id="IPR050176">
    <property type="entry name" value="LTTR"/>
</dbReference>
<protein>
    <submittedName>
        <fullName evidence="6">LysR family transcriptional regulator</fullName>
    </submittedName>
</protein>
<dbReference type="AlphaFoldDB" id="A0A2V4R7K8"/>
<dbReference type="PANTHER" id="PTHR30579:SF7">
    <property type="entry name" value="HTH-TYPE TRANSCRIPTIONAL REGULATOR LRHA-RELATED"/>
    <property type="match status" value="1"/>
</dbReference>
<feature type="domain" description="HTH lysR-type" evidence="5">
    <location>
        <begin position="7"/>
        <end position="64"/>
    </location>
</feature>
<evidence type="ECO:0000256" key="2">
    <source>
        <dbReference type="ARBA" id="ARBA00023015"/>
    </source>
</evidence>
<dbReference type="SUPFAM" id="SSF46785">
    <property type="entry name" value="Winged helix' DNA-binding domain"/>
    <property type="match status" value="1"/>
</dbReference>
<dbReference type="InterPro" id="IPR000847">
    <property type="entry name" value="LysR_HTH_N"/>
</dbReference>
<name>A0A2V4R7K8_9PROT</name>
<dbReference type="Gene3D" id="1.10.10.10">
    <property type="entry name" value="Winged helix-like DNA-binding domain superfamily/Winged helix DNA-binding domain"/>
    <property type="match status" value="1"/>
</dbReference>